<dbReference type="Pfam" id="PF04055">
    <property type="entry name" value="Radical_SAM"/>
    <property type="match status" value="1"/>
</dbReference>
<dbReference type="SUPFAM" id="SSF102114">
    <property type="entry name" value="Radical SAM enzymes"/>
    <property type="match status" value="1"/>
</dbReference>
<organism evidence="12 13">
    <name type="scientific">Ridgeia piscesae</name>
    <name type="common">Tubeworm</name>
    <dbReference type="NCBI Taxonomy" id="27915"/>
    <lineage>
        <taxon>Eukaryota</taxon>
        <taxon>Metazoa</taxon>
        <taxon>Spiralia</taxon>
        <taxon>Lophotrochozoa</taxon>
        <taxon>Annelida</taxon>
        <taxon>Polychaeta</taxon>
        <taxon>Sedentaria</taxon>
        <taxon>Canalipalpata</taxon>
        <taxon>Sabellida</taxon>
        <taxon>Siboglinidae</taxon>
        <taxon>Ridgeia</taxon>
    </lineage>
</organism>
<evidence type="ECO:0000256" key="10">
    <source>
        <dbReference type="ARBA" id="ARBA00045130"/>
    </source>
</evidence>
<evidence type="ECO:0000256" key="1">
    <source>
        <dbReference type="ARBA" id="ARBA00006100"/>
    </source>
</evidence>
<feature type="domain" description="Radical SAM core" evidence="11">
    <location>
        <begin position="38"/>
        <end position="274"/>
    </location>
</feature>
<evidence type="ECO:0000256" key="2">
    <source>
        <dbReference type="ARBA" id="ARBA00014678"/>
    </source>
</evidence>
<name>A0AAD9KKD2_RIDPI</name>
<keyword evidence="4" id="KW-0949">S-adenosyl-L-methionine</keyword>
<dbReference type="InterPro" id="IPR034505">
    <property type="entry name" value="Coproporphyrinogen-III_oxidase"/>
</dbReference>
<comment type="function">
    <text evidence="10">May be a heme chaperone, appears to bind heme. Homologous bacterial proteins do not have oxygen-independent coproporphyrinogen-III oxidase activity. Binds 1 [4Fe-4S] cluster. The cluster is coordinated with 3 cysteines and an exchangeable S-adenosyl-L-methionine.</text>
</comment>
<evidence type="ECO:0000256" key="7">
    <source>
        <dbReference type="ARBA" id="ARBA00023014"/>
    </source>
</evidence>
<keyword evidence="8" id="KW-0143">Chaperone</keyword>
<dbReference type="InterPro" id="IPR010723">
    <property type="entry name" value="HemN_C"/>
</dbReference>
<keyword evidence="6" id="KW-0408">Iron</keyword>
<evidence type="ECO:0000256" key="6">
    <source>
        <dbReference type="ARBA" id="ARBA00023004"/>
    </source>
</evidence>
<evidence type="ECO:0000313" key="13">
    <source>
        <dbReference type="Proteomes" id="UP001209878"/>
    </source>
</evidence>
<dbReference type="SFLD" id="SFLDG01065">
    <property type="entry name" value="anaerobic_coproporphyrinogen-I"/>
    <property type="match status" value="1"/>
</dbReference>
<keyword evidence="3" id="KW-0349">Heme</keyword>
<dbReference type="SFLD" id="SFLDF00288">
    <property type="entry name" value="HemN-like__clustered_with_nucl"/>
    <property type="match status" value="1"/>
</dbReference>
<dbReference type="AlphaFoldDB" id="A0AAD9KKD2"/>
<dbReference type="SMART" id="SM00729">
    <property type="entry name" value="Elp3"/>
    <property type="match status" value="1"/>
</dbReference>
<dbReference type="SFLD" id="SFLDF00562">
    <property type="entry name" value="HemN-like__clustered_with_heat"/>
    <property type="match status" value="1"/>
</dbReference>
<dbReference type="InterPro" id="IPR007197">
    <property type="entry name" value="rSAM"/>
</dbReference>
<dbReference type="CDD" id="cd01335">
    <property type="entry name" value="Radical_SAM"/>
    <property type="match status" value="1"/>
</dbReference>
<evidence type="ECO:0000313" key="12">
    <source>
        <dbReference type="EMBL" id="KAK2172932.1"/>
    </source>
</evidence>
<comment type="similarity">
    <text evidence="1">Belongs to the anaerobic coproporphyrinogen-III oxidase family. HemW subfamily.</text>
</comment>
<evidence type="ECO:0000256" key="8">
    <source>
        <dbReference type="ARBA" id="ARBA00023186"/>
    </source>
</evidence>
<dbReference type="Pfam" id="PF06969">
    <property type="entry name" value="HemN_C"/>
    <property type="match status" value="1"/>
</dbReference>
<dbReference type="GO" id="GO:0005739">
    <property type="term" value="C:mitochondrion"/>
    <property type="evidence" value="ECO:0007669"/>
    <property type="project" value="TreeGrafter"/>
</dbReference>
<dbReference type="GO" id="GO:0004109">
    <property type="term" value="F:coproporphyrinogen oxidase activity"/>
    <property type="evidence" value="ECO:0007669"/>
    <property type="project" value="InterPro"/>
</dbReference>
<comment type="caution">
    <text evidence="12">The sequence shown here is derived from an EMBL/GenBank/DDBJ whole genome shotgun (WGS) entry which is preliminary data.</text>
</comment>
<gene>
    <name evidence="12" type="ORF">NP493_919g01034</name>
</gene>
<evidence type="ECO:0000256" key="9">
    <source>
        <dbReference type="ARBA" id="ARBA00033094"/>
    </source>
</evidence>
<sequence length="446" mass="50635">MRRFARWIPQNLRQLDNISCVPLRSTKTSVGAKDVDGASFQQEAVLYVHWPYCEKRCTYCNFNKYISNAVDHRRMRDSLCTEFRTLHSLSHVTRIQSIFFGGGTPSLAEPETIYKVIETVKDTVDLPADVEVTIEVNPSSTEAAKLGAFKDAGINRVSLGVQALNDMDLTVLGRQHTVEEALRTLDICKKLFHGRTSVDVIFGRPGQMLSAWNEELQQILNLCDDHISLYQLTLERGTSFHKDVMDRKLMMLPANKMADLYEAAVQVLEDAGFSRYEASNFARHGAESSHSQAYWQGMQYIGIGPGAHGRFVPKAKNKTVREARIQTLEPEPWMYEVEKYGHATRRAVPQSQLDVLQEILMLGLRTKIGVPSERWLKFSHGPTLDEVFNNTYMVKLLQNEKFLILDDKGLRTTAQGLNVVDSIMPELLNVMDKYFELMQPKALNVS</sequence>
<keyword evidence="7" id="KW-0411">Iron-sulfur</keyword>
<dbReference type="PANTHER" id="PTHR13932:SF5">
    <property type="entry name" value="RADICAL S-ADENOSYL METHIONINE DOMAIN-CONTAINING PROTEIN 1, MITOCHONDRIAL"/>
    <property type="match status" value="1"/>
</dbReference>
<reference evidence="12" key="1">
    <citation type="journal article" date="2023" name="Mol. Biol. Evol.">
        <title>Third-Generation Sequencing Reveals the Adaptive Role of the Epigenome in Three Deep-Sea Polychaetes.</title>
        <authorList>
            <person name="Perez M."/>
            <person name="Aroh O."/>
            <person name="Sun Y."/>
            <person name="Lan Y."/>
            <person name="Juniper S.K."/>
            <person name="Young C.R."/>
            <person name="Angers B."/>
            <person name="Qian P.Y."/>
        </authorList>
    </citation>
    <scope>NUCLEOTIDE SEQUENCE</scope>
    <source>
        <strain evidence="12">R07B-5</strain>
    </source>
</reference>
<dbReference type="Gene3D" id="3.20.20.70">
    <property type="entry name" value="Aldolase class I"/>
    <property type="match status" value="1"/>
</dbReference>
<dbReference type="PROSITE" id="PS51918">
    <property type="entry name" value="RADICAL_SAM"/>
    <property type="match status" value="1"/>
</dbReference>
<dbReference type="NCBIfam" id="TIGR00539">
    <property type="entry name" value="hemN_rel"/>
    <property type="match status" value="1"/>
</dbReference>
<dbReference type="GO" id="GO:0046872">
    <property type="term" value="F:metal ion binding"/>
    <property type="evidence" value="ECO:0007669"/>
    <property type="project" value="UniProtKB-KW"/>
</dbReference>
<evidence type="ECO:0000259" key="11">
    <source>
        <dbReference type="PROSITE" id="PS51918"/>
    </source>
</evidence>
<evidence type="ECO:0000256" key="4">
    <source>
        <dbReference type="ARBA" id="ARBA00022691"/>
    </source>
</evidence>
<evidence type="ECO:0000256" key="3">
    <source>
        <dbReference type="ARBA" id="ARBA00022617"/>
    </source>
</evidence>
<dbReference type="GO" id="GO:0006779">
    <property type="term" value="P:porphyrin-containing compound biosynthetic process"/>
    <property type="evidence" value="ECO:0007669"/>
    <property type="project" value="InterPro"/>
</dbReference>
<dbReference type="InterPro" id="IPR004559">
    <property type="entry name" value="HemW-like"/>
</dbReference>
<dbReference type="SFLD" id="SFLDS00029">
    <property type="entry name" value="Radical_SAM"/>
    <property type="match status" value="1"/>
</dbReference>
<dbReference type="EMBL" id="JAODUO010000917">
    <property type="protein sequence ID" value="KAK2172932.1"/>
    <property type="molecule type" value="Genomic_DNA"/>
</dbReference>
<proteinExistence type="inferred from homology"/>
<dbReference type="InterPro" id="IPR013785">
    <property type="entry name" value="Aldolase_TIM"/>
</dbReference>
<dbReference type="GO" id="GO:0051539">
    <property type="term" value="F:4 iron, 4 sulfur cluster binding"/>
    <property type="evidence" value="ECO:0007669"/>
    <property type="project" value="InterPro"/>
</dbReference>
<protein>
    <recommendedName>
        <fullName evidence="2">Radical S-adenosyl methionine domain-containing protein 1, mitochondrial</fullName>
    </recommendedName>
    <alternativeName>
        <fullName evidence="9">Putative heme chaperone</fullName>
    </alternativeName>
</protein>
<dbReference type="PANTHER" id="PTHR13932">
    <property type="entry name" value="COPROPORPHYRINIGEN III OXIDASE"/>
    <property type="match status" value="1"/>
</dbReference>
<dbReference type="Proteomes" id="UP001209878">
    <property type="component" value="Unassembled WGS sequence"/>
</dbReference>
<dbReference type="InterPro" id="IPR006638">
    <property type="entry name" value="Elp3/MiaA/NifB-like_rSAM"/>
</dbReference>
<dbReference type="InterPro" id="IPR058240">
    <property type="entry name" value="rSAM_sf"/>
</dbReference>
<accession>A0AAD9KKD2</accession>
<keyword evidence="5" id="KW-0479">Metal-binding</keyword>
<keyword evidence="13" id="KW-1185">Reference proteome</keyword>
<evidence type="ECO:0000256" key="5">
    <source>
        <dbReference type="ARBA" id="ARBA00022723"/>
    </source>
</evidence>